<evidence type="ECO:0000256" key="6">
    <source>
        <dbReference type="RuleBase" id="RU000716"/>
    </source>
</evidence>
<reference evidence="9 10" key="1">
    <citation type="submission" date="2016-03" db="EMBL/GenBank/DDBJ databases">
        <title>Niastella vici sp. nov., isolated from farmland soil.</title>
        <authorList>
            <person name="Chen L."/>
            <person name="Wang D."/>
            <person name="Yang S."/>
            <person name="Wang G."/>
        </authorList>
    </citation>
    <scope>NUCLEOTIDE SEQUENCE [LARGE SCALE GENOMIC DNA]</scope>
    <source>
        <strain evidence="9 10">DJ57</strain>
    </source>
</reference>
<evidence type="ECO:0000313" key="9">
    <source>
        <dbReference type="EMBL" id="OQP58079.1"/>
    </source>
</evidence>
<dbReference type="Pfam" id="PF08281">
    <property type="entry name" value="Sigma70_r4_2"/>
    <property type="match status" value="1"/>
</dbReference>
<dbReference type="Proteomes" id="UP000192796">
    <property type="component" value="Unassembled WGS sequence"/>
</dbReference>
<dbReference type="InterPro" id="IPR013324">
    <property type="entry name" value="RNA_pol_sigma_r3/r4-like"/>
</dbReference>
<evidence type="ECO:0000256" key="1">
    <source>
        <dbReference type="ARBA" id="ARBA00010641"/>
    </source>
</evidence>
<dbReference type="InterPro" id="IPR014284">
    <property type="entry name" value="RNA_pol_sigma-70_dom"/>
</dbReference>
<dbReference type="SUPFAM" id="SSF88659">
    <property type="entry name" value="Sigma3 and sigma4 domains of RNA polymerase sigma factors"/>
    <property type="match status" value="1"/>
</dbReference>
<dbReference type="GO" id="GO:0006352">
    <property type="term" value="P:DNA-templated transcription initiation"/>
    <property type="evidence" value="ECO:0007669"/>
    <property type="project" value="InterPro"/>
</dbReference>
<evidence type="ECO:0000259" key="8">
    <source>
        <dbReference type="Pfam" id="PF08281"/>
    </source>
</evidence>
<dbReference type="NCBIfam" id="TIGR02937">
    <property type="entry name" value="sigma70-ECF"/>
    <property type="match status" value="1"/>
</dbReference>
<keyword evidence="3 6" id="KW-0731">Sigma factor</keyword>
<evidence type="ECO:0000256" key="3">
    <source>
        <dbReference type="ARBA" id="ARBA00023082"/>
    </source>
</evidence>
<feature type="domain" description="RNA polymerase sigma-70 region 2" evidence="7">
    <location>
        <begin position="14"/>
        <end position="81"/>
    </location>
</feature>
<keyword evidence="2 6" id="KW-0805">Transcription regulation</keyword>
<sequence length="182" mass="20984">MLNFREDATAFRAFIEAHQQQVYNLVLKMVQYVHDAEEITQDVFVDVFRKPDAYRGDAAVSTWLYRIAMNKCIDHLRRQQRKKRHFLSAFFAPGVSNASEEPSHAVHPGMVTEQKEKLAILYKALNQLPANQHTAWVLGELENLSYKEISEVMQLSVSSVESLLFRARRNVKKILSGMYPGE</sequence>
<proteinExistence type="inferred from homology"/>
<comment type="caution">
    <text evidence="9">The sequence shown here is derived from an EMBL/GenBank/DDBJ whole genome shotgun (WGS) entry which is preliminary data.</text>
</comment>
<organism evidence="9 10">
    <name type="scientific">Niastella vici</name>
    <dbReference type="NCBI Taxonomy" id="1703345"/>
    <lineage>
        <taxon>Bacteria</taxon>
        <taxon>Pseudomonadati</taxon>
        <taxon>Bacteroidota</taxon>
        <taxon>Chitinophagia</taxon>
        <taxon>Chitinophagales</taxon>
        <taxon>Chitinophagaceae</taxon>
        <taxon>Niastella</taxon>
    </lineage>
</organism>
<evidence type="ECO:0000256" key="5">
    <source>
        <dbReference type="ARBA" id="ARBA00023163"/>
    </source>
</evidence>
<dbReference type="InterPro" id="IPR013325">
    <property type="entry name" value="RNA_pol_sigma_r2"/>
</dbReference>
<evidence type="ECO:0000256" key="2">
    <source>
        <dbReference type="ARBA" id="ARBA00023015"/>
    </source>
</evidence>
<dbReference type="RefSeq" id="WP_081155222.1">
    <property type="nucleotide sequence ID" value="NZ_LVYD01000102.1"/>
</dbReference>
<accession>A0A1V9FI76</accession>
<keyword evidence="10" id="KW-1185">Reference proteome</keyword>
<evidence type="ECO:0000313" key="10">
    <source>
        <dbReference type="Proteomes" id="UP000192796"/>
    </source>
</evidence>
<dbReference type="STRING" id="1703345.A3860_07055"/>
<dbReference type="AlphaFoldDB" id="A0A1V9FI76"/>
<dbReference type="GO" id="GO:0016987">
    <property type="term" value="F:sigma factor activity"/>
    <property type="evidence" value="ECO:0007669"/>
    <property type="project" value="UniProtKB-KW"/>
</dbReference>
<dbReference type="GO" id="GO:0003677">
    <property type="term" value="F:DNA binding"/>
    <property type="evidence" value="ECO:0007669"/>
    <property type="project" value="UniProtKB-KW"/>
</dbReference>
<keyword evidence="5 6" id="KW-0804">Transcription</keyword>
<evidence type="ECO:0000259" key="7">
    <source>
        <dbReference type="Pfam" id="PF04542"/>
    </source>
</evidence>
<dbReference type="InterPro" id="IPR039425">
    <property type="entry name" value="RNA_pol_sigma-70-like"/>
</dbReference>
<dbReference type="SUPFAM" id="SSF88946">
    <property type="entry name" value="Sigma2 domain of RNA polymerase sigma factors"/>
    <property type="match status" value="1"/>
</dbReference>
<dbReference type="InterPro" id="IPR036388">
    <property type="entry name" value="WH-like_DNA-bd_sf"/>
</dbReference>
<dbReference type="EMBL" id="LVYD01000102">
    <property type="protein sequence ID" value="OQP58079.1"/>
    <property type="molecule type" value="Genomic_DNA"/>
</dbReference>
<dbReference type="PANTHER" id="PTHR43133:SF8">
    <property type="entry name" value="RNA POLYMERASE SIGMA FACTOR HI_1459-RELATED"/>
    <property type="match status" value="1"/>
</dbReference>
<dbReference type="PROSITE" id="PS01063">
    <property type="entry name" value="SIGMA70_ECF"/>
    <property type="match status" value="1"/>
</dbReference>
<dbReference type="InterPro" id="IPR007627">
    <property type="entry name" value="RNA_pol_sigma70_r2"/>
</dbReference>
<gene>
    <name evidence="9" type="ORF">A3860_07055</name>
</gene>
<dbReference type="Gene3D" id="1.10.1740.10">
    <property type="match status" value="1"/>
</dbReference>
<dbReference type="InterPro" id="IPR013249">
    <property type="entry name" value="RNA_pol_sigma70_r4_t2"/>
</dbReference>
<comment type="similarity">
    <text evidence="1 6">Belongs to the sigma-70 factor family. ECF subfamily.</text>
</comment>
<dbReference type="Pfam" id="PF04542">
    <property type="entry name" value="Sigma70_r2"/>
    <property type="match status" value="1"/>
</dbReference>
<dbReference type="OrthoDB" id="9780326at2"/>
<dbReference type="CDD" id="cd06171">
    <property type="entry name" value="Sigma70_r4"/>
    <property type="match status" value="1"/>
</dbReference>
<dbReference type="InterPro" id="IPR000838">
    <property type="entry name" value="RNA_pol_sigma70_ECF_CS"/>
</dbReference>
<evidence type="ECO:0000256" key="4">
    <source>
        <dbReference type="ARBA" id="ARBA00023125"/>
    </source>
</evidence>
<keyword evidence="4 6" id="KW-0238">DNA-binding</keyword>
<name>A0A1V9FI76_9BACT</name>
<protein>
    <recommendedName>
        <fullName evidence="6">RNA polymerase sigma factor</fullName>
    </recommendedName>
</protein>
<dbReference type="Gene3D" id="1.10.10.10">
    <property type="entry name" value="Winged helix-like DNA-binding domain superfamily/Winged helix DNA-binding domain"/>
    <property type="match status" value="1"/>
</dbReference>
<dbReference type="PANTHER" id="PTHR43133">
    <property type="entry name" value="RNA POLYMERASE ECF-TYPE SIGMA FACTO"/>
    <property type="match status" value="1"/>
</dbReference>
<feature type="domain" description="RNA polymerase sigma factor 70 region 4 type 2" evidence="8">
    <location>
        <begin position="120"/>
        <end position="169"/>
    </location>
</feature>